<dbReference type="GeneID" id="54580673"/>
<proteinExistence type="predicted"/>
<organism evidence="2 3">
    <name type="scientific">Trematosphaeria pertusa</name>
    <dbReference type="NCBI Taxonomy" id="390896"/>
    <lineage>
        <taxon>Eukaryota</taxon>
        <taxon>Fungi</taxon>
        <taxon>Dikarya</taxon>
        <taxon>Ascomycota</taxon>
        <taxon>Pezizomycotina</taxon>
        <taxon>Dothideomycetes</taxon>
        <taxon>Pleosporomycetidae</taxon>
        <taxon>Pleosporales</taxon>
        <taxon>Massarineae</taxon>
        <taxon>Trematosphaeriaceae</taxon>
        <taxon>Trematosphaeria</taxon>
    </lineage>
</organism>
<feature type="region of interest" description="Disordered" evidence="1">
    <location>
        <begin position="213"/>
        <end position="266"/>
    </location>
</feature>
<dbReference type="EMBL" id="ML987215">
    <property type="protein sequence ID" value="KAF2240833.1"/>
    <property type="molecule type" value="Genomic_DNA"/>
</dbReference>
<reference evidence="2" key="1">
    <citation type="journal article" date="2020" name="Stud. Mycol.">
        <title>101 Dothideomycetes genomes: a test case for predicting lifestyles and emergence of pathogens.</title>
        <authorList>
            <person name="Haridas S."/>
            <person name="Albert R."/>
            <person name="Binder M."/>
            <person name="Bloem J."/>
            <person name="Labutti K."/>
            <person name="Salamov A."/>
            <person name="Andreopoulos B."/>
            <person name="Baker S."/>
            <person name="Barry K."/>
            <person name="Bills G."/>
            <person name="Bluhm B."/>
            <person name="Cannon C."/>
            <person name="Castanera R."/>
            <person name="Culley D."/>
            <person name="Daum C."/>
            <person name="Ezra D."/>
            <person name="Gonzalez J."/>
            <person name="Henrissat B."/>
            <person name="Kuo A."/>
            <person name="Liang C."/>
            <person name="Lipzen A."/>
            <person name="Lutzoni F."/>
            <person name="Magnuson J."/>
            <person name="Mondo S."/>
            <person name="Nolan M."/>
            <person name="Ohm R."/>
            <person name="Pangilinan J."/>
            <person name="Park H.-J."/>
            <person name="Ramirez L."/>
            <person name="Alfaro M."/>
            <person name="Sun H."/>
            <person name="Tritt A."/>
            <person name="Yoshinaga Y."/>
            <person name="Zwiers L.-H."/>
            <person name="Turgeon B."/>
            <person name="Goodwin S."/>
            <person name="Spatafora J."/>
            <person name="Crous P."/>
            <person name="Grigoriev I."/>
        </authorList>
    </citation>
    <scope>NUCLEOTIDE SEQUENCE</scope>
    <source>
        <strain evidence="2">CBS 122368</strain>
    </source>
</reference>
<accession>A0A6A6HTH6</accession>
<feature type="compositionally biased region" description="Low complexity" evidence="1">
    <location>
        <begin position="220"/>
        <end position="234"/>
    </location>
</feature>
<evidence type="ECO:0000313" key="2">
    <source>
        <dbReference type="EMBL" id="KAF2240833.1"/>
    </source>
</evidence>
<dbReference type="AlphaFoldDB" id="A0A6A6HTH6"/>
<sequence>MAAVVLSAGAKESGLMLMASDIRRRLIAYAECFLVNYHRVGGGARSKYCRELSRRKEPIRVRYSDGRGRRDAGLRSAMLLDVLGCRATVRRQNDRAARGQAGRSNAWCRRGTFRRLWGRQAPAQQLAGGGAVRAGQVLARSTQAHPETLLLRPPDQRPSPVAIAILTRLPAARSLLAHTTTLRLFARETLQSSTVPSPLFWNVAAPAPTRCLRSPRARAHPPLAHHSPAAAASLDPRRPRTVPRTPDIPAIPSARSQSPICDADRR</sequence>
<name>A0A6A6HTH6_9PLEO</name>
<keyword evidence="3" id="KW-1185">Reference proteome</keyword>
<dbReference type="Proteomes" id="UP000800094">
    <property type="component" value="Unassembled WGS sequence"/>
</dbReference>
<protein>
    <submittedName>
        <fullName evidence="2">Uncharacterized protein</fullName>
    </submittedName>
</protein>
<evidence type="ECO:0000313" key="3">
    <source>
        <dbReference type="Proteomes" id="UP000800094"/>
    </source>
</evidence>
<dbReference type="RefSeq" id="XP_033675837.1">
    <property type="nucleotide sequence ID" value="XM_033827343.1"/>
</dbReference>
<gene>
    <name evidence="2" type="ORF">BU26DRAFT_511974</name>
</gene>
<evidence type="ECO:0000256" key="1">
    <source>
        <dbReference type="SAM" id="MobiDB-lite"/>
    </source>
</evidence>